<gene>
    <name evidence="2" type="ORF">JR347_17400</name>
</gene>
<accession>A0A974WFL4</accession>
<keyword evidence="1" id="KW-0732">Signal</keyword>
<keyword evidence="3" id="KW-1185">Reference proteome</keyword>
<sequence length="806" mass="89667">MKNLRPLFLVCLGFLSFNLQAQTQVVKGTIIDQQAEYPIIGASIIVANSEPLIGTVTDLEGNFRLEKVPVGRQTLIVQYVGYKSITLPNVLVTSGKEVVLNVKLEESVEKLDEIVITADANKDLPLNDLAKVSGRTFNLEETLRFSGGRNDVARLATSFAGVSAPDDSRNDIVVRGNSPTGLLWRIEGIPMPNTNHFAAFGTTGGPVNALNPNLLATSDFLTGAFPAEYGNATSAVFDVGFRDGNKDKFEFTGQLAAFSGLEFMAEGPVFKETGGSFIASYRYGIASLAATGTSATPFFQDFSFKLNSGNTKSGKWELFGLGGISNIDFLGDEIEEDDLFANPNEDAFVENGLGLIGLSNTIKLNKTTFLKTTVGVNYNSSDFDQDNLFRSEPNGPITGKYRATESEQQENRLTLSSTLNKKFNAKWSLTTGFLNETYDLKIDTKNADNRNLADEGLDNNNDGIPDLLPQVLFVDDQYNLTQVFAQAENNITDDLSLTFGLHGQYLDYTEDFIAEPRIGLSWQARPNQRWSVGYGLHSQVVPGPVLFYTEFDPANNTFERTNDELDFIKSHHFVLAYDRNLGTDWRLKAEAYYQSLFDVPVESTPSSYSVINEGSDFEFREKGNLVNDGTGFNTGVELTIEKFFSKGYYLLSTASVFNSKYEGSDGVERNTAYNGNYVYNLLLGKEWKFGPGGKNAWTFDTKFTTAGGRPYTQINLQETINNGGREVFNENRAYEESLADYVRWDVKFGVRLNSKNKNISHQFFVDLQNVLGIENEFTRRYNEVTGRVDVVEQNGFFPDVMYRIQF</sequence>
<evidence type="ECO:0000313" key="3">
    <source>
        <dbReference type="Proteomes" id="UP000662783"/>
    </source>
</evidence>
<keyword evidence="2" id="KW-0675">Receptor</keyword>
<dbReference type="Pfam" id="PF13715">
    <property type="entry name" value="CarbopepD_reg_2"/>
    <property type="match status" value="1"/>
</dbReference>
<dbReference type="InterPro" id="IPR008969">
    <property type="entry name" value="CarboxyPept-like_regulatory"/>
</dbReference>
<dbReference type="SUPFAM" id="SSF49464">
    <property type="entry name" value="Carboxypeptidase regulatory domain-like"/>
    <property type="match status" value="1"/>
</dbReference>
<dbReference type="Gene3D" id="2.170.130.10">
    <property type="entry name" value="TonB-dependent receptor, plug domain"/>
    <property type="match status" value="1"/>
</dbReference>
<protein>
    <submittedName>
        <fullName evidence="2">TonB-dependent receptor</fullName>
    </submittedName>
</protein>
<name>A0A974WFL4_9BACT</name>
<evidence type="ECO:0000313" key="2">
    <source>
        <dbReference type="EMBL" id="QSE97336.1"/>
    </source>
</evidence>
<dbReference type="Proteomes" id="UP000662783">
    <property type="component" value="Chromosome"/>
</dbReference>
<dbReference type="EMBL" id="CP070608">
    <property type="protein sequence ID" value="QSE97336.1"/>
    <property type="molecule type" value="Genomic_DNA"/>
</dbReference>
<dbReference type="InterPro" id="IPR037066">
    <property type="entry name" value="Plug_dom_sf"/>
</dbReference>
<evidence type="ECO:0000256" key="1">
    <source>
        <dbReference type="SAM" id="SignalP"/>
    </source>
</evidence>
<dbReference type="SUPFAM" id="SSF56935">
    <property type="entry name" value="Porins"/>
    <property type="match status" value="1"/>
</dbReference>
<dbReference type="AlphaFoldDB" id="A0A974WFL4"/>
<organism evidence="2 3">
    <name type="scientific">Fulvivirga lutea</name>
    <dbReference type="NCBI Taxonomy" id="2810512"/>
    <lineage>
        <taxon>Bacteria</taxon>
        <taxon>Pseudomonadati</taxon>
        <taxon>Bacteroidota</taxon>
        <taxon>Cytophagia</taxon>
        <taxon>Cytophagales</taxon>
        <taxon>Fulvivirgaceae</taxon>
        <taxon>Fulvivirga</taxon>
    </lineage>
</organism>
<feature type="chain" id="PRO_5037309558" evidence="1">
    <location>
        <begin position="22"/>
        <end position="806"/>
    </location>
</feature>
<dbReference type="KEGG" id="fuv:JR347_17400"/>
<dbReference type="Gene3D" id="2.60.40.1120">
    <property type="entry name" value="Carboxypeptidase-like, regulatory domain"/>
    <property type="match status" value="1"/>
</dbReference>
<proteinExistence type="predicted"/>
<feature type="signal peptide" evidence="1">
    <location>
        <begin position="1"/>
        <end position="21"/>
    </location>
</feature>
<reference evidence="2" key="1">
    <citation type="submission" date="2021-02" db="EMBL/GenBank/DDBJ databases">
        <title>Fulvivirga sp. S481 isolated from sea water.</title>
        <authorList>
            <person name="Bae S.S."/>
            <person name="Baek K."/>
        </authorList>
    </citation>
    <scope>NUCLEOTIDE SEQUENCE</scope>
    <source>
        <strain evidence="2">S481</strain>
    </source>
</reference>
<dbReference type="RefSeq" id="WP_205721847.1">
    <property type="nucleotide sequence ID" value="NZ_CP070608.1"/>
</dbReference>